<dbReference type="Proteomes" id="UP000799444">
    <property type="component" value="Unassembled WGS sequence"/>
</dbReference>
<organism evidence="2 3">
    <name type="scientific">Polyplosphaeria fusca</name>
    <dbReference type="NCBI Taxonomy" id="682080"/>
    <lineage>
        <taxon>Eukaryota</taxon>
        <taxon>Fungi</taxon>
        <taxon>Dikarya</taxon>
        <taxon>Ascomycota</taxon>
        <taxon>Pezizomycotina</taxon>
        <taxon>Dothideomycetes</taxon>
        <taxon>Pleosporomycetidae</taxon>
        <taxon>Pleosporales</taxon>
        <taxon>Tetraplosphaeriaceae</taxon>
        <taxon>Polyplosphaeria</taxon>
    </lineage>
</organism>
<dbReference type="PROSITE" id="PS51257">
    <property type="entry name" value="PROKAR_LIPOPROTEIN"/>
    <property type="match status" value="1"/>
</dbReference>
<proteinExistence type="predicted"/>
<evidence type="ECO:0000256" key="1">
    <source>
        <dbReference type="SAM" id="MobiDB-lite"/>
    </source>
</evidence>
<dbReference type="AlphaFoldDB" id="A0A9P4V5Q9"/>
<sequence>MTGRIKYITSVLNLYLSSSCLSISSLQQLPYPQTVSHDFNSNDISARDQRQTAAL</sequence>
<evidence type="ECO:0000313" key="3">
    <source>
        <dbReference type="Proteomes" id="UP000799444"/>
    </source>
</evidence>
<protein>
    <submittedName>
        <fullName evidence="2">Uncharacterized protein</fullName>
    </submittedName>
</protein>
<dbReference type="EMBL" id="ML996123">
    <property type="protein sequence ID" value="KAF2736635.1"/>
    <property type="molecule type" value="Genomic_DNA"/>
</dbReference>
<reference evidence="2" key="1">
    <citation type="journal article" date="2020" name="Stud. Mycol.">
        <title>101 Dothideomycetes genomes: a test case for predicting lifestyles and emergence of pathogens.</title>
        <authorList>
            <person name="Haridas S."/>
            <person name="Albert R."/>
            <person name="Binder M."/>
            <person name="Bloem J."/>
            <person name="Labutti K."/>
            <person name="Salamov A."/>
            <person name="Andreopoulos B."/>
            <person name="Baker S."/>
            <person name="Barry K."/>
            <person name="Bills G."/>
            <person name="Bluhm B."/>
            <person name="Cannon C."/>
            <person name="Castanera R."/>
            <person name="Culley D."/>
            <person name="Daum C."/>
            <person name="Ezra D."/>
            <person name="Gonzalez J."/>
            <person name="Henrissat B."/>
            <person name="Kuo A."/>
            <person name="Liang C."/>
            <person name="Lipzen A."/>
            <person name="Lutzoni F."/>
            <person name="Magnuson J."/>
            <person name="Mondo S."/>
            <person name="Nolan M."/>
            <person name="Ohm R."/>
            <person name="Pangilinan J."/>
            <person name="Park H.-J."/>
            <person name="Ramirez L."/>
            <person name="Alfaro M."/>
            <person name="Sun H."/>
            <person name="Tritt A."/>
            <person name="Yoshinaga Y."/>
            <person name="Zwiers L.-H."/>
            <person name="Turgeon B."/>
            <person name="Goodwin S."/>
            <person name="Spatafora J."/>
            <person name="Crous P."/>
            <person name="Grigoriev I."/>
        </authorList>
    </citation>
    <scope>NUCLEOTIDE SEQUENCE</scope>
    <source>
        <strain evidence="2">CBS 125425</strain>
    </source>
</reference>
<name>A0A9P4V5Q9_9PLEO</name>
<evidence type="ECO:0000313" key="2">
    <source>
        <dbReference type="EMBL" id="KAF2736635.1"/>
    </source>
</evidence>
<keyword evidence="3" id="KW-1185">Reference proteome</keyword>
<feature type="region of interest" description="Disordered" evidence="1">
    <location>
        <begin position="36"/>
        <end position="55"/>
    </location>
</feature>
<comment type="caution">
    <text evidence="2">The sequence shown here is derived from an EMBL/GenBank/DDBJ whole genome shotgun (WGS) entry which is preliminary data.</text>
</comment>
<gene>
    <name evidence="2" type="ORF">EJ04DRAFT_510941</name>
</gene>
<feature type="compositionally biased region" description="Basic and acidic residues" evidence="1">
    <location>
        <begin position="45"/>
        <end position="55"/>
    </location>
</feature>
<accession>A0A9P4V5Q9</accession>